<accession>A0AC35U4L1</accession>
<name>A0AC35U4L1_9BILA</name>
<proteinExistence type="predicted"/>
<sequence length="1502" mass="165753">MGIPQQRPKKERKSVGMHHQSSLQESAVRNKMNITAAQRMPNDNIAGSSNVARCKSPVNRVKMRYPAPQPNKSPILAGSLKPNNHRLYNPNLNASFNVAEHRYGTPGSNSALSSQYSSQEQINELFNELRINSGGRHVYDVGEGSQDANDETIHRLGGFRPRSRSLSSPVCFMSEISGDIPLMSTVFKERFPKAKSHMEELLMAFIQENVPLSGLISSVDMTSLNMEPMMRNLSPSFSRSVHCETPIPELSSTPVNRQFNNQVNRSSFNTSYSSSINSIVSNRRSVIVTASESLAGDPTVINLVSDGATRFIHHQIVEIASDILQKSKDDVITSNYFVEMTCRLEGTLDEAKVKVSDESYHYLTRVVRELLMVISRPARLLECLEFDPGDFYQLLEEAEGVVRNEMSETQEKTHDMPQYILGKLGLDKKINEGHLEDRFSMKSVNGDQVCDGKKNIAPDKPKNNITPCETDFDSLRLISNGAYGAVYLVRHKVTRQRFALKKMKKQTLILRNQVDQVYAERDILTFTDNPFVVSFFGSFETKTYLCMLLEYVEGGDCASLLKSAVVLPLELARLYIAETILAIEYLHSYGIVHRDLKPDNLLITAMGHIKLTDFGLSKIGLMNRTTLASEAGPDDTHQFKDMQLCGTPDYIAPEVIIRQGYGKPVDWWALGIMLYEFLVGCVPFCGDTPDCLFANIIKDDPEFPEGDEGLDSDGENLIKALLEKNPNDRIGTYGGAVQVSSHAFFSSLNFNTLLRQKAEFVPNLEGEDDTSYFDTRCDRYNHEPDSGDEENSPMFCTFNTATPRHSICAIEIPFVSTSNPSGSCVTLPSIVNSSSSQACDTSFFPSDFTSKAEKVNENEYDYETSSNISMLSEDSSVGKMHFKSDKSLNIGEASTKCLKSTLSAETPDSLPSPTAVILRKKFSAQRHLNSSTSSGSTNYTGCVGTTTSSTDSSVDASNFTLTENSGAGLAHYYRKSSPLTSPLPRFSVSNYSSPLQIGTPENVNSIVGAELSPVAEVLTVSGKREMICEDIKNISATSPSQIAKSAVSLKVSPGKKRSPNTDSEFFDETLKVVIPTTLSNTPVQSCSYQTACQLSPGAGSVSSASSFDSNSPNISKIKDDCCAAAGTSYLQPNSSTLPPSTPSPLHGKGRTVTIKKGPRGYGFTVRSVRVYVDIILEFYRIEHIIDTVIEDSPAELAGLVTEEFITHVNNMPVRNLTHPDLQRRLLNSDNEIHLRVLPMSQSSIREVPGRREVGQMIKKLSKKTSKHSKLEKKTRKPSSLFRRLSGKRGTNDIVPGSSTQKQTFMPRSVSSQDGILLTNNQPKASTTLQPTEELWQKEKITESTPLYTKTISSVETLTGSIIAVSSEENSKNSSPKTKSFQKEIPSIMKTSATIEPISKIIHKEMPPITEGHKLETPKPSTKPEPTGIVGQLGYLLGNKDRFKPFQQQTKSLPIPPTNPSTIPTPANESYISRLKRSPNATRRLSAAKLVVNRFLKNNTDNT</sequence>
<evidence type="ECO:0000313" key="1">
    <source>
        <dbReference type="Proteomes" id="UP000095286"/>
    </source>
</evidence>
<reference evidence="2" key="1">
    <citation type="submission" date="2016-11" db="UniProtKB">
        <authorList>
            <consortium name="WormBaseParasite"/>
        </authorList>
    </citation>
    <scope>IDENTIFICATION</scope>
    <source>
        <strain evidence="2">KR3021</strain>
    </source>
</reference>
<dbReference type="Proteomes" id="UP000095286">
    <property type="component" value="Unplaced"/>
</dbReference>
<protein>
    <submittedName>
        <fullName evidence="2">Non-specific serine/threonine protein kinase</fullName>
    </submittedName>
</protein>
<evidence type="ECO:0000313" key="2">
    <source>
        <dbReference type="WBParaSite" id="RSKR_0000751500.1"/>
    </source>
</evidence>
<dbReference type="WBParaSite" id="RSKR_0000751500.1">
    <property type="protein sequence ID" value="RSKR_0000751500.1"/>
    <property type="gene ID" value="RSKR_0000751500"/>
</dbReference>
<organism evidence="1 2">
    <name type="scientific">Rhabditophanes sp. KR3021</name>
    <dbReference type="NCBI Taxonomy" id="114890"/>
    <lineage>
        <taxon>Eukaryota</taxon>
        <taxon>Metazoa</taxon>
        <taxon>Ecdysozoa</taxon>
        <taxon>Nematoda</taxon>
        <taxon>Chromadorea</taxon>
        <taxon>Rhabditida</taxon>
        <taxon>Tylenchina</taxon>
        <taxon>Panagrolaimomorpha</taxon>
        <taxon>Strongyloidoidea</taxon>
        <taxon>Alloionematidae</taxon>
        <taxon>Rhabditophanes</taxon>
    </lineage>
</organism>